<protein>
    <submittedName>
        <fullName evidence="1">Uncharacterized protein</fullName>
    </submittedName>
</protein>
<comment type="caution">
    <text evidence="1">The sequence shown here is derived from an EMBL/GenBank/DDBJ whole genome shotgun (WGS) entry which is preliminary data.</text>
</comment>
<keyword evidence="2" id="KW-1185">Reference proteome</keyword>
<organism evidence="1 2">
    <name type="scientific">Boeremia exigua</name>
    <dbReference type="NCBI Taxonomy" id="749465"/>
    <lineage>
        <taxon>Eukaryota</taxon>
        <taxon>Fungi</taxon>
        <taxon>Dikarya</taxon>
        <taxon>Ascomycota</taxon>
        <taxon>Pezizomycotina</taxon>
        <taxon>Dothideomycetes</taxon>
        <taxon>Pleosporomycetidae</taxon>
        <taxon>Pleosporales</taxon>
        <taxon>Pleosporineae</taxon>
        <taxon>Didymellaceae</taxon>
        <taxon>Boeremia</taxon>
    </lineage>
</organism>
<evidence type="ECO:0000313" key="2">
    <source>
        <dbReference type="Proteomes" id="UP001153331"/>
    </source>
</evidence>
<evidence type="ECO:0000313" key="1">
    <source>
        <dbReference type="EMBL" id="KAJ8117561.1"/>
    </source>
</evidence>
<dbReference type="EMBL" id="JAPHNI010000048">
    <property type="protein sequence ID" value="KAJ8117561.1"/>
    <property type="molecule type" value="Genomic_DNA"/>
</dbReference>
<accession>A0ACC2IQR0</accession>
<proteinExistence type="predicted"/>
<sequence>MADLLPKFKMTEPHDRAGSPQDRRDSGKYATKGEGECLESPVIFTVSILIVKPTVANGKLVAKLRNPTSSAYSNDVQNGNGSEGRGSAETHIDPLSHQILQRTNTSPAVHKLRAQNTESYTALPQTSLPDATLDKKHSGEIPRDPGASAKTEKKKGVSFLSRFIGNKKKSALEGTSDNGSEFGDNRPEGMDAQLYTDNFGFSPRHPQPPAYIKVRTKFKTKREFDRVFLAQELRSGADKHSPPAAGSNPSPQSGSAATKNPIWATEFSKDGRYLAAGGQDQVIRIWAVLSSAEERRAHEKDESDRAGEAKHLSAPVFQQKPFREYKGHTATILDLSWSKNNFLLSSSMDKTVRLWHVSRDENLCTFKHSDFVPSVKFHPLDDRFFLAGSLDSKLRLWSIPDKSVAYSTSVPDMVTAVAFSPDGKTCIAGTLGGLCNFYETEGLKWQSQLHVKSTRGQNAKGSKITGLQATYWPPGAEGGEVKLLVTSNDSRVRIYNMKDKSLDMKFKGHENNCSQIRATFVESSGHIICGSEDRKAYIWSTSVPEGDKKNQRPVEMFEAHDSITTCTVFAPTQTRRLLSASEDPIYDMCNPPAVTLVSRAESVRSSRMPAETMSTHLTPTPNQSSFPRVNESPAYLARCEHQCGNIIITTDHKGSLKVFRQDCAFETRIRLRETWETSSKMGRPSSILSRTSRSRRDSVSTQPPNDRIMTWRQDISHGSFDSGTTRRKSGRSVSPRKSMAALSLSSARAPDSPALKPVVSHETTDSGPAGTPRTSVSVDCTPAKSVSQSEISTPPRIDAPKSPETPEICEPTGHLDLKKHPSITNPLAIINGQSWFFWASKADHNRSQRPALDPRASQVSQLSQISRLTSEMSEGRSEDGDEAGTEHEQGNCTRCGAQDFEVATRNMGRPGHGENVEQVRVYADRSDRQPIPPTLTVASTPLKARQACFAADVDIHCVALLRAALPFARDLAAERRAETLRLGLFYLDIVYKIHSFIMSSAALRFRTLARPITRTTPVFRTTTRMSSTNEYGQGKSHTTGDSAVPGKVQEQAPSALEEALPDSIHPTGGKADQSTSRTHAKDDGDASIVPKKIQEILPDKQLECFTNTCQAAEWLQALLIRSAGPRSARNYKTPPLLHRQNYLTRSSCLKFTKSTAEMAPKLDIETYGGNIINNEIVPTPETRHSINPATGKALYEVPVARREDLDAAVKHARTAFKSWSTTTFSERAELLLKYADLIEANRDQLEQLLTMEQGKPLSLSHTEVDKTLEWLRTFATMEVKDEVLEEDDEKTVYSTYPPIGVCAGIVPWNWPILLGMGKLGPALITGNAFIMKPSPYTPYCDLKLGELAAQVFPPGVVQVLSGDDSLGPWITEHPGIDKIAFTGSSATGKLVAASCAKTLKRYVLELGGNDAAIICDDVDIEKCLPKIAMLSFLNSGQICMLTKRIYIHEKIYDEFRDKMVEFTKNNIKTGAGTEDGVVIGPIQNKMQFDKVKSLYDEIEKSNWTAALSGSAGQYEHGYFITPAIIDNPPEDSRIVQEEPFGPIVPLLKWSDEEDVVDRANALRAGLGASVWAKDVKRAEKIARQLSAGSVWVNSHFDVSPKVPFGGHKESGVGMEWGIEGLKNYCNSRSLWVWKKVFE</sequence>
<gene>
    <name evidence="1" type="ORF">OPT61_g1272</name>
</gene>
<name>A0ACC2IQR0_9PLEO</name>
<dbReference type="Proteomes" id="UP001153331">
    <property type="component" value="Unassembled WGS sequence"/>
</dbReference>
<reference evidence="1" key="1">
    <citation type="submission" date="2022-11" db="EMBL/GenBank/DDBJ databases">
        <title>Genome Sequence of Boeremia exigua.</title>
        <authorList>
            <person name="Buettner E."/>
        </authorList>
    </citation>
    <scope>NUCLEOTIDE SEQUENCE</scope>
    <source>
        <strain evidence="1">CU02</strain>
    </source>
</reference>